<evidence type="ECO:0000259" key="1">
    <source>
        <dbReference type="PROSITE" id="PS51462"/>
    </source>
</evidence>
<keyword evidence="3" id="KW-1185">Reference proteome</keyword>
<accession>A0ABY2Q3E0</accession>
<dbReference type="EMBL" id="SSNY01000011">
    <property type="protein sequence ID" value="THF55557.1"/>
    <property type="molecule type" value="Genomic_DNA"/>
</dbReference>
<dbReference type="Gene3D" id="3.90.79.10">
    <property type="entry name" value="Nucleoside Triphosphate Pyrophosphohydrolase"/>
    <property type="match status" value="1"/>
</dbReference>
<proteinExistence type="predicted"/>
<dbReference type="InterPro" id="IPR000086">
    <property type="entry name" value="NUDIX_hydrolase_dom"/>
</dbReference>
<dbReference type="SUPFAM" id="SSF55811">
    <property type="entry name" value="Nudix"/>
    <property type="match status" value="1"/>
</dbReference>
<dbReference type="PROSITE" id="PS51462">
    <property type="entry name" value="NUDIX"/>
    <property type="match status" value="1"/>
</dbReference>
<dbReference type="PANTHER" id="PTHR43222">
    <property type="entry name" value="NUDIX HYDROLASE 23"/>
    <property type="match status" value="1"/>
</dbReference>
<evidence type="ECO:0000313" key="2">
    <source>
        <dbReference type="EMBL" id="THF55557.1"/>
    </source>
</evidence>
<dbReference type="InterPro" id="IPR015797">
    <property type="entry name" value="NUDIX_hydrolase-like_dom_sf"/>
</dbReference>
<protein>
    <submittedName>
        <fullName evidence="2">NUDIX hydrolase</fullName>
    </submittedName>
</protein>
<reference evidence="2 3" key="1">
    <citation type="submission" date="2019-04" db="EMBL/GenBank/DDBJ databases">
        <title>Mesorhizobium composti sp. nov., isolated from compost.</title>
        <authorList>
            <person name="Lin S.-Y."/>
            <person name="Hameed A."/>
            <person name="Hsieh Y.-T."/>
            <person name="Young C.-C."/>
        </authorList>
    </citation>
    <scope>NUCLEOTIDE SEQUENCE [LARGE SCALE GENOMIC DNA]</scope>
    <source>
        <strain evidence="2 3">CC-YTH430</strain>
    </source>
</reference>
<dbReference type="PANTHER" id="PTHR43222:SF2">
    <property type="entry name" value="NUDIX HYDROLASE 23, CHLOROPLASTIC"/>
    <property type="match status" value="1"/>
</dbReference>
<evidence type="ECO:0000313" key="3">
    <source>
        <dbReference type="Proteomes" id="UP000306441"/>
    </source>
</evidence>
<dbReference type="RefSeq" id="WP_136359596.1">
    <property type="nucleotide sequence ID" value="NZ_SSNY01000011.1"/>
</dbReference>
<gene>
    <name evidence="2" type="ORF">E6C48_18240</name>
</gene>
<organism evidence="2 3">
    <name type="scientific">Ollibium composti</name>
    <dbReference type="NCBI Taxonomy" id="2675109"/>
    <lineage>
        <taxon>Bacteria</taxon>
        <taxon>Pseudomonadati</taxon>
        <taxon>Pseudomonadota</taxon>
        <taxon>Alphaproteobacteria</taxon>
        <taxon>Hyphomicrobiales</taxon>
        <taxon>Phyllobacteriaceae</taxon>
        <taxon>Ollibium</taxon>
    </lineage>
</organism>
<dbReference type="Pfam" id="PF00293">
    <property type="entry name" value="NUDIX"/>
    <property type="match status" value="1"/>
</dbReference>
<dbReference type="GO" id="GO:0016787">
    <property type="term" value="F:hydrolase activity"/>
    <property type="evidence" value="ECO:0007669"/>
    <property type="project" value="UniProtKB-KW"/>
</dbReference>
<name>A0ABY2Q3E0_9HYPH</name>
<feature type="domain" description="Nudix hydrolase" evidence="1">
    <location>
        <begin position="16"/>
        <end position="149"/>
    </location>
</feature>
<sequence>MADLPIPVMAGRQVYDNTPTTVFVLAHNAKRELLVIRRAKQPGYGLLGLPGGYQMRGETWQEAGARELREETGCCLQPSFLEFVSIRTDEYQNNLIIARSQRSVCVESDRDSEALEVFFSTDIGSRNDWAHGDLYKAAVTFLSERSECS</sequence>
<dbReference type="Proteomes" id="UP000306441">
    <property type="component" value="Unassembled WGS sequence"/>
</dbReference>
<comment type="caution">
    <text evidence="2">The sequence shown here is derived from an EMBL/GenBank/DDBJ whole genome shotgun (WGS) entry which is preliminary data.</text>
</comment>
<keyword evidence="2" id="KW-0378">Hydrolase</keyword>